<organism evidence="1 2">
    <name type="scientific">Heterostelium pallidum (strain ATCC 26659 / Pp 5 / PN500)</name>
    <name type="common">Cellular slime mold</name>
    <name type="synonym">Polysphondylium pallidum</name>
    <dbReference type="NCBI Taxonomy" id="670386"/>
    <lineage>
        <taxon>Eukaryota</taxon>
        <taxon>Amoebozoa</taxon>
        <taxon>Evosea</taxon>
        <taxon>Eumycetozoa</taxon>
        <taxon>Dictyostelia</taxon>
        <taxon>Acytosteliales</taxon>
        <taxon>Acytosteliaceae</taxon>
        <taxon>Heterostelium</taxon>
    </lineage>
</organism>
<dbReference type="RefSeq" id="XP_020432139.1">
    <property type="nucleotide sequence ID" value="XM_020577691.1"/>
</dbReference>
<evidence type="ECO:0008006" key="3">
    <source>
        <dbReference type="Google" id="ProtNLM"/>
    </source>
</evidence>
<dbReference type="EMBL" id="ADBJ01000031">
    <property type="protein sequence ID" value="EFA80019.1"/>
    <property type="molecule type" value="Genomic_DNA"/>
</dbReference>
<keyword evidence="2" id="KW-1185">Reference proteome</keyword>
<dbReference type="InterPro" id="IPR043504">
    <property type="entry name" value="Peptidase_S1_PA_chymotrypsin"/>
</dbReference>
<comment type="caution">
    <text evidence="1">The sequence shown here is derived from an EMBL/GenBank/DDBJ whole genome shotgun (WGS) entry which is preliminary data.</text>
</comment>
<accession>D3BDN8</accession>
<proteinExistence type="predicted"/>
<dbReference type="Proteomes" id="UP000001396">
    <property type="component" value="Unassembled WGS sequence"/>
</dbReference>
<sequence length="346" mass="39078">MDPEIISLGPNAAELVFHNENGETIGQILTFNSRSKILNKHGVQDKETFENTSSAIGRIFVSFNEPGKVEPVWFCGTGFRVKNDLVMTAAHVIAYPVDTNAPKETQEMQRNLKFHKIYIFFGTDATMDMEINLSNIDNDERIFELVTYPYTIPSNHVPSLIVTGDNDQRYRWDTPNDLAILRFSGTIPTNTNILFPMIPEPNNQIITEIDHYVMGYPGHIELKRFVSDYGGVINDTVLSLYSNVNKESCGFQKKTVCVGKVTRYIDNILSHRCPTLRGSSGGIIASSQHERKFVGVHLGGTQETGNVALSVTHPLFWHVYSNYILDDQFIQDNAQHLQSYINHFQS</sequence>
<evidence type="ECO:0000313" key="1">
    <source>
        <dbReference type="EMBL" id="EFA80019.1"/>
    </source>
</evidence>
<reference evidence="1 2" key="1">
    <citation type="journal article" date="2011" name="Genome Res.">
        <title>Phylogeny-wide analysis of social amoeba genomes highlights ancient origins for complex intercellular communication.</title>
        <authorList>
            <person name="Heidel A.J."/>
            <person name="Lawal H.M."/>
            <person name="Felder M."/>
            <person name="Schilde C."/>
            <person name="Helps N.R."/>
            <person name="Tunggal B."/>
            <person name="Rivero F."/>
            <person name="John U."/>
            <person name="Schleicher M."/>
            <person name="Eichinger L."/>
            <person name="Platzer M."/>
            <person name="Noegel A.A."/>
            <person name="Schaap P."/>
            <person name="Gloeckner G."/>
        </authorList>
    </citation>
    <scope>NUCLEOTIDE SEQUENCE [LARGE SCALE GENOMIC DNA]</scope>
    <source>
        <strain evidence="2">ATCC 26659 / Pp 5 / PN500</strain>
    </source>
</reference>
<dbReference type="Pfam" id="PF13365">
    <property type="entry name" value="Trypsin_2"/>
    <property type="match status" value="1"/>
</dbReference>
<dbReference type="Gene3D" id="2.40.10.10">
    <property type="entry name" value="Trypsin-like serine proteases"/>
    <property type="match status" value="2"/>
</dbReference>
<dbReference type="AlphaFoldDB" id="D3BDN8"/>
<protein>
    <recommendedName>
        <fullName evidence="3">Serine protease</fullName>
    </recommendedName>
</protein>
<dbReference type="GeneID" id="31362321"/>
<evidence type="ECO:0000313" key="2">
    <source>
        <dbReference type="Proteomes" id="UP000001396"/>
    </source>
</evidence>
<gene>
    <name evidence="1" type="ORF">PPL_06840</name>
</gene>
<dbReference type="InParanoid" id="D3BDN8"/>
<name>D3BDN8_HETP5</name>
<dbReference type="InterPro" id="IPR009003">
    <property type="entry name" value="Peptidase_S1_PA"/>
</dbReference>
<dbReference type="SUPFAM" id="SSF50494">
    <property type="entry name" value="Trypsin-like serine proteases"/>
    <property type="match status" value="1"/>
</dbReference>